<proteinExistence type="inferred from homology"/>
<dbReference type="PROSITE" id="PS50983">
    <property type="entry name" value="FE_B12_PBP"/>
    <property type="match status" value="1"/>
</dbReference>
<evidence type="ECO:0000259" key="5">
    <source>
        <dbReference type="PROSITE" id="PS50983"/>
    </source>
</evidence>
<comment type="similarity">
    <text evidence="2">Belongs to the bacterial solute-binding protein 8 family.</text>
</comment>
<evidence type="ECO:0000256" key="2">
    <source>
        <dbReference type="ARBA" id="ARBA00008814"/>
    </source>
</evidence>
<dbReference type="Gene3D" id="3.40.50.1980">
    <property type="entry name" value="Nitrogenase molybdenum iron protein domain"/>
    <property type="match status" value="2"/>
</dbReference>
<comment type="subcellular location">
    <subcellularLocation>
        <location evidence="1">Cell envelope</location>
    </subcellularLocation>
</comment>
<evidence type="ECO:0000313" key="7">
    <source>
        <dbReference type="Proteomes" id="UP000539111"/>
    </source>
</evidence>
<dbReference type="InterPro" id="IPR051313">
    <property type="entry name" value="Bact_iron-sidero_bind"/>
</dbReference>
<dbReference type="GO" id="GO:1901678">
    <property type="term" value="P:iron coordination entity transport"/>
    <property type="evidence" value="ECO:0007669"/>
    <property type="project" value="UniProtKB-ARBA"/>
</dbReference>
<keyword evidence="4" id="KW-0732">Signal</keyword>
<dbReference type="PANTHER" id="PTHR30532">
    <property type="entry name" value="IRON III DICITRATE-BINDING PERIPLASMIC PROTEIN"/>
    <property type="match status" value="1"/>
</dbReference>
<evidence type="ECO:0000313" key="6">
    <source>
        <dbReference type="EMBL" id="NYI68216.1"/>
    </source>
</evidence>
<dbReference type="PROSITE" id="PS51318">
    <property type="entry name" value="TAT"/>
    <property type="match status" value="1"/>
</dbReference>
<keyword evidence="3" id="KW-0813">Transport</keyword>
<sequence>MTNIRPAAPTRRQFGVGAAIAGAALLAGCSSSPGTGGSTPTTSSGAFPVTIPNTFGKTTLKARPGRIVTLGYNAQDVVYALGRTPVGMPKSVYGADKNGLMPWDAHLFNASKTTLLDTADGPPFEQILKLEPDVILAPYEGFDKSTYERLTQIAPTVAYPDKAWQTSWQDQTTIVGKALGMLPQAKKLIRGVEHQLDAAAKKHPEFAGKTLTVAAFNKANVSIYTVSDPRVQILDELGFTNAKAVRRMSKTTDQFYANVSWEKVRRFDADVVIGYLGDMSAKDFTSDKVAGSLKSVKDGTAVVLSDTTVIAGLSQPSVLSVKWTLKRILPDLAKAAKR</sequence>
<name>A0A7Z0D3I8_9MICO</name>
<dbReference type="AlphaFoldDB" id="A0A7Z0D3I8"/>
<dbReference type="RefSeq" id="WP_179424597.1">
    <property type="nucleotide sequence ID" value="NZ_JACBZP010000001.1"/>
</dbReference>
<dbReference type="Pfam" id="PF01497">
    <property type="entry name" value="Peripla_BP_2"/>
    <property type="match status" value="1"/>
</dbReference>
<organism evidence="6 7">
    <name type="scientific">Spelaeicoccus albus</name>
    <dbReference type="NCBI Taxonomy" id="1280376"/>
    <lineage>
        <taxon>Bacteria</taxon>
        <taxon>Bacillati</taxon>
        <taxon>Actinomycetota</taxon>
        <taxon>Actinomycetes</taxon>
        <taxon>Micrococcales</taxon>
        <taxon>Brevibacteriaceae</taxon>
        <taxon>Spelaeicoccus</taxon>
    </lineage>
</organism>
<accession>A0A7Z0D3I8</accession>
<dbReference type="Proteomes" id="UP000539111">
    <property type="component" value="Unassembled WGS sequence"/>
</dbReference>
<dbReference type="PROSITE" id="PS51257">
    <property type="entry name" value="PROKAR_LIPOPROTEIN"/>
    <property type="match status" value="1"/>
</dbReference>
<feature type="domain" description="Fe/B12 periplasmic-binding" evidence="5">
    <location>
        <begin position="66"/>
        <end position="336"/>
    </location>
</feature>
<keyword evidence="7" id="KW-1185">Reference proteome</keyword>
<evidence type="ECO:0000256" key="1">
    <source>
        <dbReference type="ARBA" id="ARBA00004196"/>
    </source>
</evidence>
<dbReference type="SUPFAM" id="SSF53807">
    <property type="entry name" value="Helical backbone' metal receptor"/>
    <property type="match status" value="1"/>
</dbReference>
<evidence type="ECO:0000256" key="3">
    <source>
        <dbReference type="ARBA" id="ARBA00022448"/>
    </source>
</evidence>
<gene>
    <name evidence="6" type="ORF">BJY26_002522</name>
</gene>
<protein>
    <submittedName>
        <fullName evidence="6">Iron complex transport system substrate-binding protein</fullName>
    </submittedName>
</protein>
<dbReference type="InterPro" id="IPR006311">
    <property type="entry name" value="TAT_signal"/>
</dbReference>
<dbReference type="GO" id="GO:0030288">
    <property type="term" value="C:outer membrane-bounded periplasmic space"/>
    <property type="evidence" value="ECO:0007669"/>
    <property type="project" value="TreeGrafter"/>
</dbReference>
<dbReference type="EMBL" id="JACBZP010000001">
    <property type="protein sequence ID" value="NYI68216.1"/>
    <property type="molecule type" value="Genomic_DNA"/>
</dbReference>
<comment type="caution">
    <text evidence="6">The sequence shown here is derived from an EMBL/GenBank/DDBJ whole genome shotgun (WGS) entry which is preliminary data.</text>
</comment>
<evidence type="ECO:0000256" key="4">
    <source>
        <dbReference type="ARBA" id="ARBA00022729"/>
    </source>
</evidence>
<dbReference type="CDD" id="cd01146">
    <property type="entry name" value="FhuD"/>
    <property type="match status" value="1"/>
</dbReference>
<dbReference type="PANTHER" id="PTHR30532:SF24">
    <property type="entry name" value="FERRIC ENTEROBACTIN-BINDING PERIPLASMIC PROTEIN FEPB"/>
    <property type="match status" value="1"/>
</dbReference>
<reference evidence="6 7" key="1">
    <citation type="submission" date="2020-07" db="EMBL/GenBank/DDBJ databases">
        <title>Sequencing the genomes of 1000 actinobacteria strains.</title>
        <authorList>
            <person name="Klenk H.-P."/>
        </authorList>
    </citation>
    <scope>NUCLEOTIDE SEQUENCE [LARGE SCALE GENOMIC DNA]</scope>
    <source>
        <strain evidence="6 7">DSM 26341</strain>
    </source>
</reference>
<dbReference type="InterPro" id="IPR002491">
    <property type="entry name" value="ABC_transptr_periplasmic_BD"/>
</dbReference>